<dbReference type="GO" id="GO:0046677">
    <property type="term" value="P:response to antibiotic"/>
    <property type="evidence" value="ECO:0007669"/>
    <property type="project" value="UniProtKB-UniRule"/>
</dbReference>
<dbReference type="PANTHER" id="PTHR40274:SF3">
    <property type="entry name" value="VIRGINIAMYCIN B LYASE"/>
    <property type="match status" value="1"/>
</dbReference>
<evidence type="ECO:0000256" key="1">
    <source>
        <dbReference type="ARBA" id="ARBA00022723"/>
    </source>
</evidence>
<dbReference type="EC" id="4.2.99.-" evidence="5"/>
<dbReference type="GO" id="GO:0016835">
    <property type="term" value="F:carbon-oxygen lyase activity"/>
    <property type="evidence" value="ECO:0007669"/>
    <property type="project" value="UniProtKB-UniRule"/>
</dbReference>
<evidence type="ECO:0000256" key="6">
    <source>
        <dbReference type="SAM" id="SignalP"/>
    </source>
</evidence>
<organism evidence="7 8">
    <name type="scientific">Microvirga tunisiensis</name>
    <dbReference type="NCBI Taxonomy" id="2108360"/>
    <lineage>
        <taxon>Bacteria</taxon>
        <taxon>Pseudomonadati</taxon>
        <taxon>Pseudomonadota</taxon>
        <taxon>Alphaproteobacteria</taxon>
        <taxon>Hyphomicrobiales</taxon>
        <taxon>Methylobacteriaceae</taxon>
        <taxon>Microvirga</taxon>
    </lineage>
</organism>
<gene>
    <name evidence="7" type="ORF">FS320_12595</name>
</gene>
<proteinExistence type="inferred from homology"/>
<keyword evidence="6" id="KW-0732">Signal</keyword>
<keyword evidence="1 5" id="KW-0479">Metal-binding</keyword>
<dbReference type="InterPro" id="IPR051344">
    <property type="entry name" value="Vgb"/>
</dbReference>
<dbReference type="Proteomes" id="UP000403266">
    <property type="component" value="Unassembled WGS sequence"/>
</dbReference>
<feature type="chain" id="PRO_5030135383" description="Virginiamycin B lyase" evidence="6">
    <location>
        <begin position="19"/>
        <end position="325"/>
    </location>
</feature>
<evidence type="ECO:0000313" key="7">
    <source>
        <dbReference type="EMBL" id="MPR26042.1"/>
    </source>
</evidence>
<dbReference type="InterPro" id="IPR011217">
    <property type="entry name" value="Vgb_bact"/>
</dbReference>
<evidence type="ECO:0000256" key="5">
    <source>
        <dbReference type="PIRNR" id="PIRNR026412"/>
    </source>
</evidence>
<comment type="similarity">
    <text evidence="5">Belongs to the Vgb family.</text>
</comment>
<dbReference type="EMBL" id="VOSK01000038">
    <property type="protein sequence ID" value="MPR26042.1"/>
    <property type="molecule type" value="Genomic_DNA"/>
</dbReference>
<keyword evidence="3 5" id="KW-0456">Lyase</keyword>
<comment type="subunit">
    <text evidence="5">Monomer.</text>
</comment>
<evidence type="ECO:0000256" key="2">
    <source>
        <dbReference type="ARBA" id="ARBA00022842"/>
    </source>
</evidence>
<dbReference type="GO" id="GO:0017001">
    <property type="term" value="P:antibiotic catabolic process"/>
    <property type="evidence" value="ECO:0007669"/>
    <property type="project" value="UniProtKB-UniRule"/>
</dbReference>
<protein>
    <recommendedName>
        <fullName evidence="5">Virginiamycin B lyase</fullName>
        <ecNumber evidence="5">4.2.99.-</ecNumber>
    </recommendedName>
    <alternativeName>
        <fullName evidence="5">Streptogramin B lyase</fullName>
    </alternativeName>
</protein>
<dbReference type="Gene3D" id="2.130.10.10">
    <property type="entry name" value="YVTN repeat-like/Quinoprotein amine dehydrogenase"/>
    <property type="match status" value="1"/>
</dbReference>
<accession>A0A5N7MG60</accession>
<evidence type="ECO:0000256" key="4">
    <source>
        <dbReference type="ARBA" id="ARBA00023251"/>
    </source>
</evidence>
<dbReference type="Pfam" id="PF24684">
    <property type="entry name" value="Vgb_lyase"/>
    <property type="match status" value="1"/>
</dbReference>
<dbReference type="SUPFAM" id="SSF63829">
    <property type="entry name" value="Calcium-dependent phosphotriesterase"/>
    <property type="match status" value="1"/>
</dbReference>
<dbReference type="PANTHER" id="PTHR40274">
    <property type="entry name" value="VIRGINIAMYCIN B LYASE"/>
    <property type="match status" value="1"/>
</dbReference>
<evidence type="ECO:0000313" key="8">
    <source>
        <dbReference type="Proteomes" id="UP000403266"/>
    </source>
</evidence>
<comment type="function">
    <text evidence="5">Inactivates the type B streptogramin antibiotics by linearizing the lactone ring at the ester linkage, generating a free phenylglycine carboxylate and converting the threonyl moiety into 2-amino-butenoic acid.</text>
</comment>
<evidence type="ECO:0000256" key="3">
    <source>
        <dbReference type="ARBA" id="ARBA00023239"/>
    </source>
</evidence>
<name>A0A5N7MG60_9HYPH</name>
<feature type="signal peptide" evidence="6">
    <location>
        <begin position="1"/>
        <end position="18"/>
    </location>
</feature>
<reference evidence="7 8" key="1">
    <citation type="journal article" date="2019" name="Syst. Appl. Microbiol.">
        <title>Microvirga tunisiensis sp. nov., a root nodule symbiotic bacterium isolated from Lupinus micranthus and L. luteus grown in Northern Tunisia.</title>
        <authorList>
            <person name="Msaddak A."/>
            <person name="Rejili M."/>
            <person name="Duran D."/>
            <person name="Mars M."/>
            <person name="Palacios J.M."/>
            <person name="Ruiz-Argueso T."/>
            <person name="Rey L."/>
            <person name="Imperial J."/>
        </authorList>
    </citation>
    <scope>NUCLEOTIDE SEQUENCE [LARGE SCALE GENOMIC DNA]</scope>
    <source>
        <strain evidence="7 8">Lmie10</strain>
    </source>
</reference>
<keyword evidence="8" id="KW-1185">Reference proteome</keyword>
<keyword evidence="4 5" id="KW-0046">Antibiotic resistance</keyword>
<dbReference type="GO" id="GO:0030288">
    <property type="term" value="C:outer membrane-bounded periplasmic space"/>
    <property type="evidence" value="ECO:0007669"/>
    <property type="project" value="TreeGrafter"/>
</dbReference>
<comment type="cofactor">
    <cofactor evidence="5">
        <name>Mg(2+)</name>
        <dbReference type="ChEBI" id="CHEBI:18420"/>
    </cofactor>
</comment>
<dbReference type="GO" id="GO:0000287">
    <property type="term" value="F:magnesium ion binding"/>
    <property type="evidence" value="ECO:0007669"/>
    <property type="project" value="UniProtKB-UniRule"/>
</dbReference>
<dbReference type="AlphaFoldDB" id="A0A5N7MG60"/>
<dbReference type="InterPro" id="IPR015943">
    <property type="entry name" value="WD40/YVTN_repeat-like_dom_sf"/>
</dbReference>
<dbReference type="PIRSF" id="PIRSF026412">
    <property type="entry name" value="Streptogrm_lyase"/>
    <property type="match status" value="1"/>
</dbReference>
<comment type="caution">
    <text evidence="7">The sequence shown here is derived from an EMBL/GenBank/DDBJ whole genome shotgun (WGS) entry which is preliminary data.</text>
</comment>
<sequence>MLSACRGTIALLAFFALAASGSAQQSQQVFPLPEGAYPHDVAPAPDGKVWYSAQRNGALGILDPSTGQSREIKLGPKSAPHGVIQGPDGAAWLTDGGQNAIVRVDPQTEKVTAWKLPDETGYTNLNTAVFDKDGVHWFTGQNGFYGRLNPRSGELKVWKAPRGRGPYGITATPEGDVYYASLAGNHIARIDKATGEATVIEPPTKGQGARRVWSDSKARIWVSEWNAGQLGLYDPKANSWREWKLPGDKPQAYAVYVDDSDIVWVSDWGADAILSFDPATEQFTSYPMSEADANVRQILGRPGEVWLPESGADRLMVIRTARRSQ</sequence>
<keyword evidence="2 5" id="KW-0460">Magnesium</keyword>
<dbReference type="OrthoDB" id="8440964at2"/>
<dbReference type="RefSeq" id="WP_152711981.1">
    <property type="nucleotide sequence ID" value="NZ_VOSJ01000006.1"/>
</dbReference>